<evidence type="ECO:0000256" key="3">
    <source>
        <dbReference type="ARBA" id="ARBA00023163"/>
    </source>
</evidence>
<comment type="caution">
    <text evidence="5">The sequence shown here is derived from an EMBL/GenBank/DDBJ whole genome shotgun (WGS) entry which is preliminary data.</text>
</comment>
<dbReference type="PROSITE" id="PS50949">
    <property type="entry name" value="HTH_GNTR"/>
    <property type="match status" value="1"/>
</dbReference>
<evidence type="ECO:0000256" key="1">
    <source>
        <dbReference type="ARBA" id="ARBA00023015"/>
    </source>
</evidence>
<keyword evidence="3" id="KW-0804">Transcription</keyword>
<dbReference type="AlphaFoldDB" id="A0A9D1SDK9"/>
<sequence length="126" mass="14445">MDFNNTQPIFIQIADYICTQALQGIFSPGCRIPSVRELAVQLEVNPNTVMRAYERLQNSGIIYNKRGIGYFIADNALTQIHQLKKQQFIDEILPSMFKEMQLLGIDITEIATQYTQFLSRQKDPAT</sequence>
<dbReference type="Proteomes" id="UP000824112">
    <property type="component" value="Unassembled WGS sequence"/>
</dbReference>
<dbReference type="SUPFAM" id="SSF46785">
    <property type="entry name" value="Winged helix' DNA-binding domain"/>
    <property type="match status" value="1"/>
</dbReference>
<evidence type="ECO:0000259" key="4">
    <source>
        <dbReference type="PROSITE" id="PS50949"/>
    </source>
</evidence>
<name>A0A9D1SDK9_9BACT</name>
<dbReference type="SMART" id="SM00345">
    <property type="entry name" value="HTH_GNTR"/>
    <property type="match status" value="1"/>
</dbReference>
<dbReference type="InterPro" id="IPR036388">
    <property type="entry name" value="WH-like_DNA-bd_sf"/>
</dbReference>
<dbReference type="GO" id="GO:0003700">
    <property type="term" value="F:DNA-binding transcription factor activity"/>
    <property type="evidence" value="ECO:0007669"/>
    <property type="project" value="InterPro"/>
</dbReference>
<reference evidence="5" key="1">
    <citation type="submission" date="2020-10" db="EMBL/GenBank/DDBJ databases">
        <authorList>
            <person name="Gilroy R."/>
        </authorList>
    </citation>
    <scope>NUCLEOTIDE SEQUENCE</scope>
    <source>
        <strain evidence="5">CHK158-818</strain>
    </source>
</reference>
<evidence type="ECO:0000313" key="6">
    <source>
        <dbReference type="Proteomes" id="UP000824112"/>
    </source>
</evidence>
<proteinExistence type="predicted"/>
<feature type="domain" description="HTH gntR-type" evidence="4">
    <location>
        <begin position="7"/>
        <end position="75"/>
    </location>
</feature>
<dbReference type="Gene3D" id="1.10.10.10">
    <property type="entry name" value="Winged helix-like DNA-binding domain superfamily/Winged helix DNA-binding domain"/>
    <property type="match status" value="1"/>
</dbReference>
<dbReference type="PANTHER" id="PTHR38445">
    <property type="entry name" value="HTH-TYPE TRANSCRIPTIONAL REPRESSOR YTRA"/>
    <property type="match status" value="1"/>
</dbReference>
<dbReference type="Pfam" id="PF00392">
    <property type="entry name" value="GntR"/>
    <property type="match status" value="1"/>
</dbReference>
<dbReference type="EMBL" id="DVNA01000173">
    <property type="protein sequence ID" value="HIU55687.1"/>
    <property type="molecule type" value="Genomic_DNA"/>
</dbReference>
<dbReference type="Gene3D" id="1.10.287.100">
    <property type="match status" value="1"/>
</dbReference>
<gene>
    <name evidence="5" type="ORF">IAB03_07785</name>
</gene>
<accession>A0A9D1SDK9</accession>
<dbReference type="InterPro" id="IPR036390">
    <property type="entry name" value="WH_DNA-bd_sf"/>
</dbReference>
<dbReference type="CDD" id="cd07377">
    <property type="entry name" value="WHTH_GntR"/>
    <property type="match status" value="1"/>
</dbReference>
<dbReference type="InterPro" id="IPR000524">
    <property type="entry name" value="Tscrpt_reg_HTH_GntR"/>
</dbReference>
<keyword evidence="2" id="KW-0238">DNA-binding</keyword>
<organism evidence="5 6">
    <name type="scientific">Candidatus Gallibacteroides avistercoris</name>
    <dbReference type="NCBI Taxonomy" id="2840833"/>
    <lineage>
        <taxon>Bacteria</taxon>
        <taxon>Pseudomonadati</taxon>
        <taxon>Bacteroidota</taxon>
        <taxon>Bacteroidia</taxon>
        <taxon>Bacteroidales</taxon>
        <taxon>Bacteroidaceae</taxon>
        <taxon>Bacteroidaceae incertae sedis</taxon>
        <taxon>Candidatus Gallibacteroides</taxon>
    </lineage>
</organism>
<protein>
    <submittedName>
        <fullName evidence="5">GntR family transcriptional regulator</fullName>
    </submittedName>
</protein>
<evidence type="ECO:0000313" key="5">
    <source>
        <dbReference type="EMBL" id="HIU55687.1"/>
    </source>
</evidence>
<evidence type="ECO:0000256" key="2">
    <source>
        <dbReference type="ARBA" id="ARBA00023125"/>
    </source>
</evidence>
<dbReference type="GO" id="GO:0003677">
    <property type="term" value="F:DNA binding"/>
    <property type="evidence" value="ECO:0007669"/>
    <property type="project" value="UniProtKB-KW"/>
</dbReference>
<keyword evidence="1" id="KW-0805">Transcription regulation</keyword>
<dbReference type="PANTHER" id="PTHR38445:SF10">
    <property type="entry name" value="GNTR-FAMILY TRANSCRIPTIONAL REGULATOR"/>
    <property type="match status" value="1"/>
</dbReference>
<reference evidence="5" key="2">
    <citation type="journal article" date="2021" name="PeerJ">
        <title>Extensive microbial diversity within the chicken gut microbiome revealed by metagenomics and culture.</title>
        <authorList>
            <person name="Gilroy R."/>
            <person name="Ravi A."/>
            <person name="Getino M."/>
            <person name="Pursley I."/>
            <person name="Horton D.L."/>
            <person name="Alikhan N.F."/>
            <person name="Baker D."/>
            <person name="Gharbi K."/>
            <person name="Hall N."/>
            <person name="Watson M."/>
            <person name="Adriaenssens E.M."/>
            <person name="Foster-Nyarko E."/>
            <person name="Jarju S."/>
            <person name="Secka A."/>
            <person name="Antonio M."/>
            <person name="Oren A."/>
            <person name="Chaudhuri R.R."/>
            <person name="La Ragione R."/>
            <person name="Hildebrand F."/>
            <person name="Pallen M.J."/>
        </authorList>
    </citation>
    <scope>NUCLEOTIDE SEQUENCE</scope>
    <source>
        <strain evidence="5">CHK158-818</strain>
    </source>
</reference>